<accession>A0A512BKV6</accession>
<keyword evidence="2" id="KW-1185">Reference proteome</keyword>
<dbReference type="RefSeq" id="WP_114184507.1">
    <property type="nucleotide sequence ID" value="NZ_BJYU01000002.1"/>
</dbReference>
<gene>
    <name evidence="1" type="ORF">MAE02_03000</name>
</gene>
<dbReference type="EMBL" id="BJYU01000002">
    <property type="protein sequence ID" value="GEO12604.1"/>
    <property type="molecule type" value="Genomic_DNA"/>
</dbReference>
<name>A0A512BKV6_9HYPH</name>
<evidence type="ECO:0000313" key="2">
    <source>
        <dbReference type="Proteomes" id="UP000321085"/>
    </source>
</evidence>
<dbReference type="Proteomes" id="UP000321085">
    <property type="component" value="Unassembled WGS sequence"/>
</dbReference>
<dbReference type="OrthoDB" id="8114703at2"/>
<dbReference type="AlphaFoldDB" id="A0A512BKV6"/>
<proteinExistence type="predicted"/>
<protein>
    <submittedName>
        <fullName evidence="1">Uncharacterized protein</fullName>
    </submittedName>
</protein>
<reference evidence="1 2" key="1">
    <citation type="submission" date="2019-07" db="EMBL/GenBank/DDBJ databases">
        <title>Whole genome shotgun sequence of Microvirga aerophila NBRC 106136.</title>
        <authorList>
            <person name="Hosoyama A."/>
            <person name="Uohara A."/>
            <person name="Ohji S."/>
            <person name="Ichikawa N."/>
        </authorList>
    </citation>
    <scope>NUCLEOTIDE SEQUENCE [LARGE SCALE GENOMIC DNA]</scope>
    <source>
        <strain evidence="1 2">NBRC 106136</strain>
    </source>
</reference>
<comment type="caution">
    <text evidence="1">The sequence shown here is derived from an EMBL/GenBank/DDBJ whole genome shotgun (WGS) entry which is preliminary data.</text>
</comment>
<evidence type="ECO:0000313" key="1">
    <source>
        <dbReference type="EMBL" id="GEO12604.1"/>
    </source>
</evidence>
<sequence length="154" mass="17214">MDLEWLKSKLPTERHNLWVNARKRADTGDPKAIAWVEFIEQSGLDYRSNKSLTLDDPISKVMHRIIFSPEGKQVALTAITQGLPPLAKIDPLLQAALGGDYTKHNEGTVQAGYMVTNMMRQMGYKPIGSKKLPPDCVARTGQVFVRDRGNKPLL</sequence>
<organism evidence="1 2">
    <name type="scientific">Microvirga aerophila</name>
    <dbReference type="NCBI Taxonomy" id="670291"/>
    <lineage>
        <taxon>Bacteria</taxon>
        <taxon>Pseudomonadati</taxon>
        <taxon>Pseudomonadota</taxon>
        <taxon>Alphaproteobacteria</taxon>
        <taxon>Hyphomicrobiales</taxon>
        <taxon>Methylobacteriaceae</taxon>
        <taxon>Microvirga</taxon>
    </lineage>
</organism>